<dbReference type="OrthoDB" id="7851226at2759"/>
<sequence>MIKILLIGLFNQRFTDLQWQIQHYLNRIDLWHQRLATTRILKDNFTRSIEIKIMSFDLELRSHPIRNHILSVHEVCDCKFLIMFISCVIINAMSTVQHGLATTHNEREFHEMLNPNSLVRCLGSLSEKFNFVN</sequence>
<evidence type="ECO:0000313" key="2">
    <source>
        <dbReference type="Proteomes" id="UP000007798"/>
    </source>
</evidence>
<accession>B4NJE4</accession>
<dbReference type="EMBL" id="CH964272">
    <property type="protein sequence ID" value="EDW84975.2"/>
    <property type="molecule type" value="Genomic_DNA"/>
</dbReference>
<name>B4NJE4_DROWI</name>
<dbReference type="Proteomes" id="UP000007798">
    <property type="component" value="Unassembled WGS sequence"/>
</dbReference>
<dbReference type="AlphaFoldDB" id="B4NJE4"/>
<dbReference type="HOGENOM" id="CLU_056070_0_0_1"/>
<dbReference type="eggNOG" id="ENOG502T7XN">
    <property type="taxonomic scope" value="Eukaryota"/>
</dbReference>
<dbReference type="STRING" id="7260.B4NJE4"/>
<reference evidence="1 2" key="1">
    <citation type="journal article" date="2007" name="Nature">
        <title>Evolution of genes and genomes on the Drosophila phylogeny.</title>
        <authorList>
            <consortium name="Drosophila 12 Genomes Consortium"/>
            <person name="Clark A.G."/>
            <person name="Eisen M.B."/>
            <person name="Smith D.R."/>
            <person name="Bergman C.M."/>
            <person name="Oliver B."/>
            <person name="Markow T.A."/>
            <person name="Kaufman T.C."/>
            <person name="Kellis M."/>
            <person name="Gelbart W."/>
            <person name="Iyer V.N."/>
            <person name="Pollard D.A."/>
            <person name="Sackton T.B."/>
            <person name="Larracuente A.M."/>
            <person name="Singh N.D."/>
            <person name="Abad J.P."/>
            <person name="Abt D.N."/>
            <person name="Adryan B."/>
            <person name="Aguade M."/>
            <person name="Akashi H."/>
            <person name="Anderson W.W."/>
            <person name="Aquadro C.F."/>
            <person name="Ardell D.H."/>
            <person name="Arguello R."/>
            <person name="Artieri C.G."/>
            <person name="Barbash D.A."/>
            <person name="Barker D."/>
            <person name="Barsanti P."/>
            <person name="Batterham P."/>
            <person name="Batzoglou S."/>
            <person name="Begun D."/>
            <person name="Bhutkar A."/>
            <person name="Blanco E."/>
            <person name="Bosak S.A."/>
            <person name="Bradley R.K."/>
            <person name="Brand A.D."/>
            <person name="Brent M.R."/>
            <person name="Brooks A.N."/>
            <person name="Brown R.H."/>
            <person name="Butlin R.K."/>
            <person name="Caggese C."/>
            <person name="Calvi B.R."/>
            <person name="Bernardo de Carvalho A."/>
            <person name="Caspi A."/>
            <person name="Castrezana S."/>
            <person name="Celniker S.E."/>
            <person name="Chang J.L."/>
            <person name="Chapple C."/>
            <person name="Chatterji S."/>
            <person name="Chinwalla A."/>
            <person name="Civetta A."/>
            <person name="Clifton S.W."/>
            <person name="Comeron J.M."/>
            <person name="Costello J.C."/>
            <person name="Coyne J.A."/>
            <person name="Daub J."/>
            <person name="David R.G."/>
            <person name="Delcher A.L."/>
            <person name="Delehaunty K."/>
            <person name="Do C.B."/>
            <person name="Ebling H."/>
            <person name="Edwards K."/>
            <person name="Eickbush T."/>
            <person name="Evans J.D."/>
            <person name="Filipski A."/>
            <person name="Findeiss S."/>
            <person name="Freyhult E."/>
            <person name="Fulton L."/>
            <person name="Fulton R."/>
            <person name="Garcia A.C."/>
            <person name="Gardiner A."/>
            <person name="Garfield D.A."/>
            <person name="Garvin B.E."/>
            <person name="Gibson G."/>
            <person name="Gilbert D."/>
            <person name="Gnerre S."/>
            <person name="Godfrey J."/>
            <person name="Good R."/>
            <person name="Gotea V."/>
            <person name="Gravely B."/>
            <person name="Greenberg A.J."/>
            <person name="Griffiths-Jones S."/>
            <person name="Gross S."/>
            <person name="Guigo R."/>
            <person name="Gustafson E.A."/>
            <person name="Haerty W."/>
            <person name="Hahn M.W."/>
            <person name="Halligan D.L."/>
            <person name="Halpern A.L."/>
            <person name="Halter G.M."/>
            <person name="Han M.V."/>
            <person name="Heger A."/>
            <person name="Hillier L."/>
            <person name="Hinrichs A.S."/>
            <person name="Holmes I."/>
            <person name="Hoskins R.A."/>
            <person name="Hubisz M.J."/>
            <person name="Hultmark D."/>
            <person name="Huntley M.A."/>
            <person name="Jaffe D.B."/>
            <person name="Jagadeeshan S."/>
            <person name="Jeck W.R."/>
            <person name="Johnson J."/>
            <person name="Jones C.D."/>
            <person name="Jordan W.C."/>
            <person name="Karpen G.H."/>
            <person name="Kataoka E."/>
            <person name="Keightley P.D."/>
            <person name="Kheradpour P."/>
            <person name="Kirkness E.F."/>
            <person name="Koerich L.B."/>
            <person name="Kristiansen K."/>
            <person name="Kudrna D."/>
            <person name="Kulathinal R.J."/>
            <person name="Kumar S."/>
            <person name="Kwok R."/>
            <person name="Lander E."/>
            <person name="Langley C.H."/>
            <person name="Lapoint R."/>
            <person name="Lazzaro B.P."/>
            <person name="Lee S.J."/>
            <person name="Levesque L."/>
            <person name="Li R."/>
            <person name="Lin C.F."/>
            <person name="Lin M.F."/>
            <person name="Lindblad-Toh K."/>
            <person name="Llopart A."/>
            <person name="Long M."/>
            <person name="Low L."/>
            <person name="Lozovsky E."/>
            <person name="Lu J."/>
            <person name="Luo M."/>
            <person name="Machado C.A."/>
            <person name="Makalowski W."/>
            <person name="Marzo M."/>
            <person name="Matsuda M."/>
            <person name="Matzkin L."/>
            <person name="McAllister B."/>
            <person name="McBride C.S."/>
            <person name="McKernan B."/>
            <person name="McKernan K."/>
            <person name="Mendez-Lago M."/>
            <person name="Minx P."/>
            <person name="Mollenhauer M.U."/>
            <person name="Montooth K."/>
            <person name="Mount S.M."/>
            <person name="Mu X."/>
            <person name="Myers E."/>
            <person name="Negre B."/>
            <person name="Newfeld S."/>
            <person name="Nielsen R."/>
            <person name="Noor M.A."/>
            <person name="O'Grady P."/>
            <person name="Pachter L."/>
            <person name="Papaceit M."/>
            <person name="Parisi M.J."/>
            <person name="Parisi M."/>
            <person name="Parts L."/>
            <person name="Pedersen J.S."/>
            <person name="Pesole G."/>
            <person name="Phillippy A.M."/>
            <person name="Ponting C.P."/>
            <person name="Pop M."/>
            <person name="Porcelli D."/>
            <person name="Powell J.R."/>
            <person name="Prohaska S."/>
            <person name="Pruitt K."/>
            <person name="Puig M."/>
            <person name="Quesneville H."/>
            <person name="Ram K.R."/>
            <person name="Rand D."/>
            <person name="Rasmussen M.D."/>
            <person name="Reed L.K."/>
            <person name="Reenan R."/>
            <person name="Reily A."/>
            <person name="Remington K.A."/>
            <person name="Rieger T.T."/>
            <person name="Ritchie M.G."/>
            <person name="Robin C."/>
            <person name="Rogers Y.H."/>
            <person name="Rohde C."/>
            <person name="Rozas J."/>
            <person name="Rubenfield M.J."/>
            <person name="Ruiz A."/>
            <person name="Russo S."/>
            <person name="Salzberg S.L."/>
            <person name="Sanchez-Gracia A."/>
            <person name="Saranga D.J."/>
            <person name="Sato H."/>
            <person name="Schaeffer S.W."/>
            <person name="Schatz M.C."/>
            <person name="Schlenke T."/>
            <person name="Schwartz R."/>
            <person name="Segarra C."/>
            <person name="Singh R.S."/>
            <person name="Sirot L."/>
            <person name="Sirota M."/>
            <person name="Sisneros N.B."/>
            <person name="Smith C.D."/>
            <person name="Smith T.F."/>
            <person name="Spieth J."/>
            <person name="Stage D.E."/>
            <person name="Stark A."/>
            <person name="Stephan W."/>
            <person name="Strausberg R.L."/>
            <person name="Strempel S."/>
            <person name="Sturgill D."/>
            <person name="Sutton G."/>
            <person name="Sutton G.G."/>
            <person name="Tao W."/>
            <person name="Teichmann S."/>
            <person name="Tobari Y.N."/>
            <person name="Tomimura Y."/>
            <person name="Tsolas J.M."/>
            <person name="Valente V.L."/>
            <person name="Venter E."/>
            <person name="Venter J.C."/>
            <person name="Vicario S."/>
            <person name="Vieira F.G."/>
            <person name="Vilella A.J."/>
            <person name="Villasante A."/>
            <person name="Walenz B."/>
            <person name="Wang J."/>
            <person name="Wasserman M."/>
            <person name="Watts T."/>
            <person name="Wilson D."/>
            <person name="Wilson R.K."/>
            <person name="Wing R.A."/>
            <person name="Wolfner M.F."/>
            <person name="Wong A."/>
            <person name="Wong G.K."/>
            <person name="Wu C.I."/>
            <person name="Wu G."/>
            <person name="Yamamoto D."/>
            <person name="Yang H.P."/>
            <person name="Yang S.P."/>
            <person name="Yorke J.A."/>
            <person name="Yoshida K."/>
            <person name="Zdobnov E."/>
            <person name="Zhang P."/>
            <person name="Zhang Y."/>
            <person name="Zimin A.V."/>
            <person name="Baldwin J."/>
            <person name="Abdouelleil A."/>
            <person name="Abdulkadir J."/>
            <person name="Abebe A."/>
            <person name="Abera B."/>
            <person name="Abreu J."/>
            <person name="Acer S.C."/>
            <person name="Aftuck L."/>
            <person name="Alexander A."/>
            <person name="An P."/>
            <person name="Anderson E."/>
            <person name="Anderson S."/>
            <person name="Arachi H."/>
            <person name="Azer M."/>
            <person name="Bachantsang P."/>
            <person name="Barry A."/>
            <person name="Bayul T."/>
            <person name="Berlin A."/>
            <person name="Bessette D."/>
            <person name="Bloom T."/>
            <person name="Blye J."/>
            <person name="Boguslavskiy L."/>
            <person name="Bonnet C."/>
            <person name="Boukhgalter B."/>
            <person name="Bourzgui I."/>
            <person name="Brown A."/>
            <person name="Cahill P."/>
            <person name="Channer S."/>
            <person name="Cheshatsang Y."/>
            <person name="Chuda L."/>
            <person name="Citroen M."/>
            <person name="Collymore A."/>
            <person name="Cooke P."/>
            <person name="Costello M."/>
            <person name="D'Aco K."/>
            <person name="Daza R."/>
            <person name="De Haan G."/>
            <person name="DeGray S."/>
            <person name="DeMaso C."/>
            <person name="Dhargay N."/>
            <person name="Dooley K."/>
            <person name="Dooley E."/>
            <person name="Doricent M."/>
            <person name="Dorje P."/>
            <person name="Dorjee K."/>
            <person name="Dupes A."/>
            <person name="Elong R."/>
            <person name="Falk J."/>
            <person name="Farina A."/>
            <person name="Faro S."/>
            <person name="Ferguson D."/>
            <person name="Fisher S."/>
            <person name="Foley C.D."/>
            <person name="Franke A."/>
            <person name="Friedrich D."/>
            <person name="Gadbois L."/>
            <person name="Gearin G."/>
            <person name="Gearin C.R."/>
            <person name="Giannoukos G."/>
            <person name="Goode T."/>
            <person name="Graham J."/>
            <person name="Grandbois E."/>
            <person name="Grewal S."/>
            <person name="Gyaltsen K."/>
            <person name="Hafez N."/>
            <person name="Hagos B."/>
            <person name="Hall J."/>
            <person name="Henson C."/>
            <person name="Hollinger A."/>
            <person name="Honan T."/>
            <person name="Huard M.D."/>
            <person name="Hughes L."/>
            <person name="Hurhula B."/>
            <person name="Husby M.E."/>
            <person name="Kamat A."/>
            <person name="Kanga B."/>
            <person name="Kashin S."/>
            <person name="Khazanovich D."/>
            <person name="Kisner P."/>
            <person name="Lance K."/>
            <person name="Lara M."/>
            <person name="Lee W."/>
            <person name="Lennon N."/>
            <person name="Letendre F."/>
            <person name="LeVine R."/>
            <person name="Lipovsky A."/>
            <person name="Liu X."/>
            <person name="Liu J."/>
            <person name="Liu S."/>
            <person name="Lokyitsang T."/>
            <person name="Lokyitsang Y."/>
            <person name="Lubonja R."/>
            <person name="Lui A."/>
            <person name="MacDonald P."/>
            <person name="Magnisalis V."/>
            <person name="Maru K."/>
            <person name="Matthews C."/>
            <person name="McCusker W."/>
            <person name="McDonough S."/>
            <person name="Mehta T."/>
            <person name="Meldrim J."/>
            <person name="Meneus L."/>
            <person name="Mihai O."/>
            <person name="Mihalev A."/>
            <person name="Mihova T."/>
            <person name="Mittelman R."/>
            <person name="Mlenga V."/>
            <person name="Montmayeur A."/>
            <person name="Mulrain L."/>
            <person name="Navidi A."/>
            <person name="Naylor J."/>
            <person name="Negash T."/>
            <person name="Nguyen T."/>
            <person name="Nguyen N."/>
            <person name="Nicol R."/>
            <person name="Norbu C."/>
            <person name="Norbu N."/>
            <person name="Novod N."/>
            <person name="O'Neill B."/>
            <person name="Osman S."/>
            <person name="Markiewicz E."/>
            <person name="Oyono O.L."/>
            <person name="Patti C."/>
            <person name="Phunkhang P."/>
            <person name="Pierre F."/>
            <person name="Priest M."/>
            <person name="Raghuraman S."/>
            <person name="Rege F."/>
            <person name="Reyes R."/>
            <person name="Rise C."/>
            <person name="Rogov P."/>
            <person name="Ross K."/>
            <person name="Ryan E."/>
            <person name="Settipalli S."/>
            <person name="Shea T."/>
            <person name="Sherpa N."/>
            <person name="Shi L."/>
            <person name="Shih D."/>
            <person name="Sparrow T."/>
            <person name="Spaulding J."/>
            <person name="Stalker J."/>
            <person name="Stange-Thomann N."/>
            <person name="Stavropoulos S."/>
            <person name="Stone C."/>
            <person name="Strader C."/>
            <person name="Tesfaye S."/>
            <person name="Thomson T."/>
            <person name="Thoulutsang Y."/>
            <person name="Thoulutsang D."/>
            <person name="Topham K."/>
            <person name="Topping I."/>
            <person name="Tsamla T."/>
            <person name="Vassiliev H."/>
            <person name="Vo A."/>
            <person name="Wangchuk T."/>
            <person name="Wangdi T."/>
            <person name="Weiand M."/>
            <person name="Wilkinson J."/>
            <person name="Wilson A."/>
            <person name="Yadav S."/>
            <person name="Young G."/>
            <person name="Yu Q."/>
            <person name="Zembek L."/>
            <person name="Zhong D."/>
            <person name="Zimmer A."/>
            <person name="Zwirko Z."/>
            <person name="Jaffe D.B."/>
            <person name="Alvarez P."/>
            <person name="Brockman W."/>
            <person name="Butler J."/>
            <person name="Chin C."/>
            <person name="Gnerre S."/>
            <person name="Grabherr M."/>
            <person name="Kleber M."/>
            <person name="Mauceli E."/>
            <person name="MacCallum I."/>
        </authorList>
    </citation>
    <scope>NUCLEOTIDE SEQUENCE [LARGE SCALE GENOMIC DNA]</scope>
    <source>
        <strain evidence="2">Tucson 14030-0811.24</strain>
    </source>
</reference>
<evidence type="ECO:0000313" key="1">
    <source>
        <dbReference type="EMBL" id="EDW84975.2"/>
    </source>
</evidence>
<dbReference type="InParanoid" id="B4NJE4"/>
<protein>
    <submittedName>
        <fullName evidence="1">Uncharacterized protein</fullName>
    </submittedName>
</protein>
<organism evidence="1 2">
    <name type="scientific">Drosophila willistoni</name>
    <name type="common">Fruit fly</name>
    <dbReference type="NCBI Taxonomy" id="7260"/>
    <lineage>
        <taxon>Eukaryota</taxon>
        <taxon>Metazoa</taxon>
        <taxon>Ecdysozoa</taxon>
        <taxon>Arthropoda</taxon>
        <taxon>Hexapoda</taxon>
        <taxon>Insecta</taxon>
        <taxon>Pterygota</taxon>
        <taxon>Neoptera</taxon>
        <taxon>Endopterygota</taxon>
        <taxon>Diptera</taxon>
        <taxon>Brachycera</taxon>
        <taxon>Muscomorpha</taxon>
        <taxon>Ephydroidea</taxon>
        <taxon>Drosophilidae</taxon>
        <taxon>Drosophila</taxon>
        <taxon>Sophophora</taxon>
    </lineage>
</organism>
<proteinExistence type="predicted"/>
<gene>
    <name evidence="1" type="primary">Dwil\GK14399</name>
    <name evidence="1" type="ORF">Dwil_GK14399</name>
</gene>
<keyword evidence="2" id="KW-1185">Reference proteome</keyword>